<feature type="domain" description="BEN" evidence="1">
    <location>
        <begin position="19"/>
        <end position="117"/>
    </location>
</feature>
<dbReference type="GO" id="GO:0003677">
    <property type="term" value="F:DNA binding"/>
    <property type="evidence" value="ECO:0007669"/>
    <property type="project" value="InterPro"/>
</dbReference>
<name>A0AAV7ITP1_COTGL</name>
<evidence type="ECO:0000313" key="3">
    <source>
        <dbReference type="EMBL" id="KAH0567839.1"/>
    </source>
</evidence>
<dbReference type="EMBL" id="JAHXZJ010000747">
    <property type="protein sequence ID" value="KAH0557517.1"/>
    <property type="molecule type" value="Genomic_DNA"/>
</dbReference>
<gene>
    <name evidence="2" type="ORF">KQX54_007440</name>
    <name evidence="3" type="ORF">KQX54_014837</name>
</gene>
<dbReference type="Gene3D" id="1.10.10.2590">
    <property type="entry name" value="BEN domain"/>
    <property type="match status" value="1"/>
</dbReference>
<sequence>MISRKWPFFRYEVEIGHEGSGVLVSRAQWETANSRNSFQNMAVSLVSSLFENEVLLASNLRGGKSRIDKNAQRKPGLDATIISAITETVKNKFPADYKRTLFGMAINNHLTDLRRKNKVAAAAVADAAVGDEGQNQQG</sequence>
<reference evidence="2 4" key="1">
    <citation type="journal article" date="2021" name="J. Hered.">
        <title>A chromosome-level genome assembly of the parasitoid wasp, Cotesia glomerata (Hymenoptera: Braconidae).</title>
        <authorList>
            <person name="Pinto B.J."/>
            <person name="Weis J.J."/>
            <person name="Gamble T."/>
            <person name="Ode P.J."/>
            <person name="Paul R."/>
            <person name="Zaspel J.M."/>
        </authorList>
    </citation>
    <scope>NUCLEOTIDE SEQUENCE [LARGE SCALE GENOMIC DNA]</scope>
    <source>
        <strain evidence="2">CgM1</strain>
    </source>
</reference>
<protein>
    <recommendedName>
        <fullName evidence="1">BEN domain-containing protein</fullName>
    </recommendedName>
</protein>
<proteinExistence type="predicted"/>
<dbReference type="Pfam" id="PF10523">
    <property type="entry name" value="BEN"/>
    <property type="match status" value="1"/>
</dbReference>
<evidence type="ECO:0000313" key="2">
    <source>
        <dbReference type="EMBL" id="KAH0557517.1"/>
    </source>
</evidence>
<dbReference type="InterPro" id="IPR018379">
    <property type="entry name" value="BEN_domain"/>
</dbReference>
<dbReference type="EMBL" id="JAHXZJ010000001">
    <property type="protein sequence ID" value="KAH0567839.1"/>
    <property type="molecule type" value="Genomic_DNA"/>
</dbReference>
<evidence type="ECO:0000259" key="1">
    <source>
        <dbReference type="PROSITE" id="PS51457"/>
    </source>
</evidence>
<evidence type="ECO:0000313" key="4">
    <source>
        <dbReference type="Proteomes" id="UP000826195"/>
    </source>
</evidence>
<accession>A0AAV7ITP1</accession>
<keyword evidence="4" id="KW-1185">Reference proteome</keyword>
<dbReference type="AlphaFoldDB" id="A0AAV7ITP1"/>
<dbReference type="PROSITE" id="PS51457">
    <property type="entry name" value="BEN"/>
    <property type="match status" value="1"/>
</dbReference>
<comment type="caution">
    <text evidence="2">The sequence shown here is derived from an EMBL/GenBank/DDBJ whole genome shotgun (WGS) entry which is preliminary data.</text>
</comment>
<organism evidence="2 4">
    <name type="scientific">Cotesia glomerata</name>
    <name type="common">Lepidopteran parasitic wasp</name>
    <name type="synonym">Apanteles glomeratus</name>
    <dbReference type="NCBI Taxonomy" id="32391"/>
    <lineage>
        <taxon>Eukaryota</taxon>
        <taxon>Metazoa</taxon>
        <taxon>Ecdysozoa</taxon>
        <taxon>Arthropoda</taxon>
        <taxon>Hexapoda</taxon>
        <taxon>Insecta</taxon>
        <taxon>Pterygota</taxon>
        <taxon>Neoptera</taxon>
        <taxon>Endopterygota</taxon>
        <taxon>Hymenoptera</taxon>
        <taxon>Apocrita</taxon>
        <taxon>Ichneumonoidea</taxon>
        <taxon>Braconidae</taxon>
        <taxon>Microgastrinae</taxon>
        <taxon>Cotesia</taxon>
    </lineage>
</organism>
<dbReference type="Proteomes" id="UP000826195">
    <property type="component" value="Unassembled WGS sequence"/>
</dbReference>
<dbReference type="SMART" id="SM01025">
    <property type="entry name" value="BEN"/>
    <property type="match status" value="1"/>
</dbReference>